<accession>A0A934NQV5</accession>
<dbReference type="SUPFAM" id="SSF46689">
    <property type="entry name" value="Homeodomain-like"/>
    <property type="match status" value="1"/>
</dbReference>
<dbReference type="Pfam" id="PF00440">
    <property type="entry name" value="TetR_N"/>
    <property type="match status" value="1"/>
</dbReference>
<feature type="DNA-binding region" description="H-T-H motif" evidence="4">
    <location>
        <begin position="28"/>
        <end position="47"/>
    </location>
</feature>
<reference evidence="6" key="1">
    <citation type="submission" date="2020-12" db="EMBL/GenBank/DDBJ databases">
        <title>Antrihabitans popcorni sp. nov. and Antrihabitans auranticaus sp. nov., isolated from a larva cave.</title>
        <authorList>
            <person name="Lee S.D."/>
            <person name="Kim I.S."/>
        </authorList>
    </citation>
    <scope>NUCLEOTIDE SEQUENCE</scope>
    <source>
        <strain evidence="6">YC3-6</strain>
    </source>
</reference>
<evidence type="ECO:0000256" key="3">
    <source>
        <dbReference type="ARBA" id="ARBA00023163"/>
    </source>
</evidence>
<gene>
    <name evidence="6" type="ORF">JGU71_12295</name>
</gene>
<feature type="domain" description="HTH tetR-type" evidence="5">
    <location>
        <begin position="5"/>
        <end position="65"/>
    </location>
</feature>
<name>A0A934NQV5_9NOCA</name>
<dbReference type="SUPFAM" id="SSF48498">
    <property type="entry name" value="Tetracyclin repressor-like, C-terminal domain"/>
    <property type="match status" value="1"/>
</dbReference>
<dbReference type="InterPro" id="IPR001647">
    <property type="entry name" value="HTH_TetR"/>
</dbReference>
<dbReference type="Gene3D" id="1.10.357.10">
    <property type="entry name" value="Tetracycline Repressor, domain 2"/>
    <property type="match status" value="1"/>
</dbReference>
<dbReference type="PANTHER" id="PTHR47506:SF1">
    <property type="entry name" value="HTH-TYPE TRANSCRIPTIONAL REGULATOR YJDC"/>
    <property type="match status" value="1"/>
</dbReference>
<evidence type="ECO:0000313" key="7">
    <source>
        <dbReference type="Proteomes" id="UP000655868"/>
    </source>
</evidence>
<dbReference type="InterPro" id="IPR036271">
    <property type="entry name" value="Tet_transcr_reg_TetR-rel_C_sf"/>
</dbReference>
<keyword evidence="2 4" id="KW-0238">DNA-binding</keyword>
<dbReference type="Proteomes" id="UP000655868">
    <property type="component" value="Unassembled WGS sequence"/>
</dbReference>
<dbReference type="AlphaFoldDB" id="A0A934NQV5"/>
<evidence type="ECO:0000256" key="1">
    <source>
        <dbReference type="ARBA" id="ARBA00023015"/>
    </source>
</evidence>
<dbReference type="InterPro" id="IPR011075">
    <property type="entry name" value="TetR_C"/>
</dbReference>
<evidence type="ECO:0000256" key="2">
    <source>
        <dbReference type="ARBA" id="ARBA00023125"/>
    </source>
</evidence>
<keyword evidence="1" id="KW-0805">Transcription regulation</keyword>
<dbReference type="PANTHER" id="PTHR47506">
    <property type="entry name" value="TRANSCRIPTIONAL REGULATORY PROTEIN"/>
    <property type="match status" value="1"/>
</dbReference>
<protein>
    <submittedName>
        <fullName evidence="6">TetR/AcrR family transcriptional regulator</fullName>
    </submittedName>
</protein>
<evidence type="ECO:0000259" key="5">
    <source>
        <dbReference type="PROSITE" id="PS50977"/>
    </source>
</evidence>
<keyword evidence="7" id="KW-1185">Reference proteome</keyword>
<dbReference type="Pfam" id="PF16925">
    <property type="entry name" value="TetR_C_13"/>
    <property type="match status" value="1"/>
</dbReference>
<evidence type="ECO:0000313" key="6">
    <source>
        <dbReference type="EMBL" id="MBJ8339668.1"/>
    </source>
</evidence>
<sequence>MGRTSDARERILDAACTLIHTRGYVGIGVAEICTKADVRKGSFYHYFESKQALTLEVVDLHWQQQRATWIATLSTDDEPLQRLESLLRLQIAAQRTAHDTDGHIDGCLLGNLALELSNQDGSVATKLQEVFADQIALVAAVLAEAAAQGTIPESNATVETARGVVAQLEGLVMFAKLSNDPAMLDGLWRNTLGLLRA</sequence>
<dbReference type="RefSeq" id="WP_199704390.1">
    <property type="nucleotide sequence ID" value="NZ_JAEMNV010000003.1"/>
</dbReference>
<organism evidence="6 7">
    <name type="scientific">Antrihabitans stalagmiti</name>
    <dbReference type="NCBI Taxonomy" id="2799499"/>
    <lineage>
        <taxon>Bacteria</taxon>
        <taxon>Bacillati</taxon>
        <taxon>Actinomycetota</taxon>
        <taxon>Actinomycetes</taxon>
        <taxon>Mycobacteriales</taxon>
        <taxon>Nocardiaceae</taxon>
        <taxon>Antrihabitans</taxon>
    </lineage>
</organism>
<dbReference type="EMBL" id="JAEMNV010000003">
    <property type="protein sequence ID" value="MBJ8339668.1"/>
    <property type="molecule type" value="Genomic_DNA"/>
</dbReference>
<dbReference type="PRINTS" id="PR00455">
    <property type="entry name" value="HTHTETR"/>
</dbReference>
<dbReference type="PROSITE" id="PS50977">
    <property type="entry name" value="HTH_TETR_2"/>
    <property type="match status" value="1"/>
</dbReference>
<evidence type="ECO:0000256" key="4">
    <source>
        <dbReference type="PROSITE-ProRule" id="PRU00335"/>
    </source>
</evidence>
<comment type="caution">
    <text evidence="6">The sequence shown here is derived from an EMBL/GenBank/DDBJ whole genome shotgun (WGS) entry which is preliminary data.</text>
</comment>
<proteinExistence type="predicted"/>
<dbReference type="InterPro" id="IPR009057">
    <property type="entry name" value="Homeodomain-like_sf"/>
</dbReference>
<keyword evidence="3" id="KW-0804">Transcription</keyword>
<dbReference type="GO" id="GO:0003677">
    <property type="term" value="F:DNA binding"/>
    <property type="evidence" value="ECO:0007669"/>
    <property type="project" value="UniProtKB-UniRule"/>
</dbReference>